<dbReference type="AlphaFoldDB" id="I0JQY3"/>
<dbReference type="KEGG" id="hhd:HBHAL_4211"/>
<accession>I0JQY3</accession>
<dbReference type="EMBL" id="HE717023">
    <property type="protein sequence ID" value="CCG46553.1"/>
    <property type="molecule type" value="Genomic_DNA"/>
</dbReference>
<reference evidence="1 2" key="1">
    <citation type="journal article" date="2013" name="Environ. Microbiol.">
        <title>Chloride and organic osmolytes: a hybrid strategy to cope with elevated salinities by the moderately halophilic, chloride-dependent bacterium Halobacillus halophilus.</title>
        <authorList>
            <person name="Saum S.H."/>
            <person name="Pfeiffer F."/>
            <person name="Palm P."/>
            <person name="Rampp M."/>
            <person name="Schuster S.C."/>
            <person name="Muller V."/>
            <person name="Oesterhelt D."/>
        </authorList>
    </citation>
    <scope>NUCLEOTIDE SEQUENCE [LARGE SCALE GENOMIC DNA]</scope>
    <source>
        <strain evidence="2">ATCC 35676 / DSM 2266 / JCM 20832 / KCTC 3685 / LMG 17431 / NBRC 102448 / NCIMB 2269</strain>
    </source>
</reference>
<organism evidence="1 2">
    <name type="scientific">Halobacillus halophilus (strain ATCC 35676 / DSM 2266 / JCM 20832 / KCTC 3685 / LMG 17431 / NBRC 102448 / NCIMB 2269)</name>
    <name type="common">Sporosarcina halophila</name>
    <dbReference type="NCBI Taxonomy" id="866895"/>
    <lineage>
        <taxon>Bacteria</taxon>
        <taxon>Bacillati</taxon>
        <taxon>Bacillota</taxon>
        <taxon>Bacilli</taxon>
        <taxon>Bacillales</taxon>
        <taxon>Bacillaceae</taxon>
        <taxon>Halobacillus</taxon>
    </lineage>
</organism>
<gene>
    <name evidence="1" type="ordered locus">HBHAL_4211</name>
</gene>
<evidence type="ECO:0000313" key="2">
    <source>
        <dbReference type="Proteomes" id="UP000007397"/>
    </source>
</evidence>
<sequence length="32" mass="3541">MRPGGYSFFTFSPAILPLSLKSIVSEHLSSRD</sequence>
<evidence type="ECO:0000313" key="1">
    <source>
        <dbReference type="EMBL" id="CCG46553.1"/>
    </source>
</evidence>
<proteinExistence type="predicted"/>
<protein>
    <submittedName>
        <fullName evidence="1">Uncharacterized protein</fullName>
    </submittedName>
</protein>
<name>I0JQY3_HALH3</name>
<dbReference type="HOGENOM" id="CLU_3389730_0_0_9"/>
<dbReference type="STRING" id="866895.HBHAL_4211"/>
<keyword evidence="2" id="KW-1185">Reference proteome</keyword>
<dbReference type="Proteomes" id="UP000007397">
    <property type="component" value="Chromosome"/>
</dbReference>